<accession>A0ACC2J6C8</accession>
<keyword evidence="2" id="KW-1185">Reference proteome</keyword>
<proteinExistence type="predicted"/>
<dbReference type="Proteomes" id="UP001153334">
    <property type="component" value="Unassembled WGS sequence"/>
</dbReference>
<sequence length="235" mass="27196">MEASQAFNLFPKLPAELRLEIWRFALSRPSVILVTLARDPPLENLRPEDPNIGPLYELELVRCGWDPATIGQVCHEARCAMSGMFERLARPLMRGQRQCLVNFESTIFYFHDQIHLREYLQLWEGPLFSNLKQACMGWTNFDYKCMWLGMLASVCPNIRTIFFFGVKGPVEVVALPLYDIDIPWMEASFYKDTAKSEALLLECGDATVKCLEYFFHSFQKLPRLVLTPRFDQLVS</sequence>
<reference evidence="1" key="1">
    <citation type="submission" date="2022-11" db="EMBL/GenBank/DDBJ databases">
        <title>Genome Sequence of Nemania bipapillata.</title>
        <authorList>
            <person name="Buettner E."/>
        </authorList>
    </citation>
    <scope>NUCLEOTIDE SEQUENCE</scope>
    <source>
        <strain evidence="1">CP14</strain>
    </source>
</reference>
<name>A0ACC2J6C8_9PEZI</name>
<gene>
    <name evidence="1" type="ORF">ONZ43_g1144</name>
</gene>
<organism evidence="1 2">
    <name type="scientific">Nemania bipapillata</name>
    <dbReference type="NCBI Taxonomy" id="110536"/>
    <lineage>
        <taxon>Eukaryota</taxon>
        <taxon>Fungi</taxon>
        <taxon>Dikarya</taxon>
        <taxon>Ascomycota</taxon>
        <taxon>Pezizomycotina</taxon>
        <taxon>Sordariomycetes</taxon>
        <taxon>Xylariomycetidae</taxon>
        <taxon>Xylariales</taxon>
        <taxon>Xylariaceae</taxon>
        <taxon>Nemania</taxon>
    </lineage>
</organism>
<comment type="caution">
    <text evidence="1">The sequence shown here is derived from an EMBL/GenBank/DDBJ whole genome shotgun (WGS) entry which is preliminary data.</text>
</comment>
<evidence type="ECO:0000313" key="2">
    <source>
        <dbReference type="Proteomes" id="UP001153334"/>
    </source>
</evidence>
<protein>
    <submittedName>
        <fullName evidence="1">Uncharacterized protein</fullName>
    </submittedName>
</protein>
<evidence type="ECO:0000313" key="1">
    <source>
        <dbReference type="EMBL" id="KAJ8122728.1"/>
    </source>
</evidence>
<dbReference type="EMBL" id="JAPESX010000182">
    <property type="protein sequence ID" value="KAJ8122728.1"/>
    <property type="molecule type" value="Genomic_DNA"/>
</dbReference>